<evidence type="ECO:0000256" key="4">
    <source>
        <dbReference type="ARBA" id="ARBA00022695"/>
    </source>
</evidence>
<evidence type="ECO:0000256" key="5">
    <source>
        <dbReference type="ARBA" id="ARBA00022705"/>
    </source>
</evidence>
<dbReference type="PANTHER" id="PTHR34388">
    <property type="entry name" value="DNA POLYMERASE III SUBUNIT DELTA"/>
    <property type="match status" value="1"/>
</dbReference>
<evidence type="ECO:0000256" key="9">
    <source>
        <dbReference type="NCBIfam" id="TIGR01128"/>
    </source>
</evidence>
<dbReference type="GO" id="GO:0003677">
    <property type="term" value="F:DNA binding"/>
    <property type="evidence" value="ECO:0007669"/>
    <property type="project" value="InterPro"/>
</dbReference>
<protein>
    <recommendedName>
        <fullName evidence="2 9">DNA polymerase III subunit delta</fullName>
        <ecNumber evidence="1 9">2.7.7.7</ecNumber>
    </recommendedName>
</protein>
<dbReference type="Proteomes" id="UP000256774">
    <property type="component" value="Unassembled WGS sequence"/>
</dbReference>
<dbReference type="RefSeq" id="WP_116207506.1">
    <property type="nucleotide sequence ID" value="NZ_QUNR01000001.1"/>
</dbReference>
<name>A0A3E0HA26_9GAMM</name>
<dbReference type="InterPro" id="IPR008921">
    <property type="entry name" value="DNA_pol3_clamp-load_cplx_C"/>
</dbReference>
<keyword evidence="3" id="KW-0808">Transferase</keyword>
<evidence type="ECO:0000256" key="6">
    <source>
        <dbReference type="ARBA" id="ARBA00022932"/>
    </source>
</evidence>
<keyword evidence="4" id="KW-0548">Nucleotidyltransferase</keyword>
<evidence type="ECO:0000313" key="12">
    <source>
        <dbReference type="EMBL" id="REH40473.1"/>
    </source>
</evidence>
<evidence type="ECO:0000256" key="8">
    <source>
        <dbReference type="ARBA" id="ARBA00049244"/>
    </source>
</evidence>
<evidence type="ECO:0000313" key="13">
    <source>
        <dbReference type="Proteomes" id="UP000256774"/>
    </source>
</evidence>
<reference evidence="12 13" key="1">
    <citation type="submission" date="2018-08" db="EMBL/GenBank/DDBJ databases">
        <title>Genomic Encyclopedia of Type Strains, Phase IV (KMG-IV): sequencing the most valuable type-strain genomes for metagenomic binning, comparative biology and taxonomic classification.</title>
        <authorList>
            <person name="Goeker M."/>
        </authorList>
    </citation>
    <scope>NUCLEOTIDE SEQUENCE [LARGE SCALE GENOMIC DNA]</scope>
    <source>
        <strain evidence="12 13">DSM 26022</strain>
    </source>
</reference>
<dbReference type="AlphaFoldDB" id="A0A3E0HA26"/>
<comment type="similarity">
    <text evidence="7">Belongs to the DNA polymerase HolA subunit family.</text>
</comment>
<evidence type="ECO:0000259" key="10">
    <source>
        <dbReference type="Pfam" id="PF06144"/>
    </source>
</evidence>
<evidence type="ECO:0000256" key="1">
    <source>
        <dbReference type="ARBA" id="ARBA00012417"/>
    </source>
</evidence>
<dbReference type="InterPro" id="IPR032780">
    <property type="entry name" value="DNA_pol3_delt_C"/>
</dbReference>
<dbReference type="EMBL" id="QUNR01000001">
    <property type="protein sequence ID" value="REH40473.1"/>
    <property type="molecule type" value="Genomic_DNA"/>
</dbReference>
<dbReference type="Gene3D" id="1.20.272.10">
    <property type="match status" value="1"/>
</dbReference>
<dbReference type="GO" id="GO:0009360">
    <property type="term" value="C:DNA polymerase III complex"/>
    <property type="evidence" value="ECO:0007669"/>
    <property type="project" value="UniProtKB-UniRule"/>
</dbReference>
<feature type="domain" description="DNA polymerase III delta N-terminal" evidence="10">
    <location>
        <begin position="20"/>
        <end position="128"/>
    </location>
</feature>
<keyword evidence="5" id="KW-0235">DNA replication</keyword>
<comment type="catalytic activity">
    <reaction evidence="8">
        <text>DNA(n) + a 2'-deoxyribonucleoside 5'-triphosphate = DNA(n+1) + diphosphate</text>
        <dbReference type="Rhea" id="RHEA:22508"/>
        <dbReference type="Rhea" id="RHEA-COMP:17339"/>
        <dbReference type="Rhea" id="RHEA-COMP:17340"/>
        <dbReference type="ChEBI" id="CHEBI:33019"/>
        <dbReference type="ChEBI" id="CHEBI:61560"/>
        <dbReference type="ChEBI" id="CHEBI:173112"/>
        <dbReference type="EC" id="2.7.7.7"/>
    </reaction>
</comment>
<evidence type="ECO:0000259" key="11">
    <source>
        <dbReference type="Pfam" id="PF14840"/>
    </source>
</evidence>
<keyword evidence="6" id="KW-0239">DNA-directed DNA polymerase</keyword>
<dbReference type="NCBIfam" id="TIGR01128">
    <property type="entry name" value="holA"/>
    <property type="match status" value="1"/>
</dbReference>
<dbReference type="GO" id="GO:0003887">
    <property type="term" value="F:DNA-directed DNA polymerase activity"/>
    <property type="evidence" value="ECO:0007669"/>
    <property type="project" value="UniProtKB-UniRule"/>
</dbReference>
<accession>A0A3E0HA26</accession>
<dbReference type="EC" id="2.7.7.7" evidence="1 9"/>
<keyword evidence="13" id="KW-1185">Reference proteome</keyword>
<dbReference type="CDD" id="cd18138">
    <property type="entry name" value="HLD_clamp_pol_III_delta"/>
    <property type="match status" value="1"/>
</dbReference>
<dbReference type="SUPFAM" id="SSF48019">
    <property type="entry name" value="post-AAA+ oligomerization domain-like"/>
    <property type="match status" value="1"/>
</dbReference>
<dbReference type="GO" id="GO:0006261">
    <property type="term" value="P:DNA-templated DNA replication"/>
    <property type="evidence" value="ECO:0007669"/>
    <property type="project" value="TreeGrafter"/>
</dbReference>
<dbReference type="Pfam" id="PF06144">
    <property type="entry name" value="DNA_pol3_delta"/>
    <property type="match status" value="1"/>
</dbReference>
<dbReference type="OrthoDB" id="9770982at2"/>
<dbReference type="PANTHER" id="PTHR34388:SF1">
    <property type="entry name" value="DNA POLYMERASE III SUBUNIT DELTA"/>
    <property type="match status" value="1"/>
</dbReference>
<organism evidence="12 13">
    <name type="scientific">Paraperlucidibaca baekdonensis</name>
    <dbReference type="NCBI Taxonomy" id="748120"/>
    <lineage>
        <taxon>Bacteria</taxon>
        <taxon>Pseudomonadati</taxon>
        <taxon>Pseudomonadota</taxon>
        <taxon>Gammaproteobacteria</taxon>
        <taxon>Moraxellales</taxon>
        <taxon>Moraxellaceae</taxon>
        <taxon>Paraperlucidibaca</taxon>
    </lineage>
</organism>
<proteinExistence type="inferred from homology"/>
<comment type="caution">
    <text evidence="12">The sequence shown here is derived from an EMBL/GenBank/DDBJ whole genome shotgun (WGS) entry which is preliminary data.</text>
</comment>
<dbReference type="Gene3D" id="3.40.50.300">
    <property type="entry name" value="P-loop containing nucleotide triphosphate hydrolases"/>
    <property type="match status" value="1"/>
</dbReference>
<evidence type="ECO:0000256" key="3">
    <source>
        <dbReference type="ARBA" id="ARBA00022679"/>
    </source>
</evidence>
<dbReference type="SUPFAM" id="SSF52540">
    <property type="entry name" value="P-loop containing nucleoside triphosphate hydrolases"/>
    <property type="match status" value="1"/>
</dbReference>
<evidence type="ECO:0000256" key="2">
    <source>
        <dbReference type="ARBA" id="ARBA00017703"/>
    </source>
</evidence>
<dbReference type="Gene3D" id="1.10.8.60">
    <property type="match status" value="1"/>
</dbReference>
<dbReference type="Pfam" id="PF14840">
    <property type="entry name" value="DNA_pol3_delt_C"/>
    <property type="match status" value="1"/>
</dbReference>
<feature type="domain" description="DNA polymerase III subunit delta C-terminal" evidence="11">
    <location>
        <begin position="213"/>
        <end position="338"/>
    </location>
</feature>
<sequence>MQLRAEQLARALEAPLAALYLINGDEPLLVQEATDAIRAAALKQGFDERVRHDVERSFSWDHVLADAQALSLFAQRRLMEIRFNNKPDSAAQQALCALAAQPPEDTVVLIVLPKIDAKSQKAKWFSQVESAGVGVSIYSVDAHELPKWLTARASRLALSLPADALQLIVDRTEGNLLAAAQTIEKLKLLHPDAPPSVEDVAAVVSDSARYSVFDLADAVLNGDAARTARLVLGLQAEGVAESIVLWALQKDLRALTIIAEQLHSSGQRQASPQLLSQHGFWSRRQGPAQAALRRLKLPRLQRMSSGVIDIDRAIKGQSAERAWDGLLRLAMAMAGRPLFTGQ</sequence>
<dbReference type="InterPro" id="IPR005790">
    <property type="entry name" value="DNA_polIII_delta"/>
</dbReference>
<dbReference type="InterPro" id="IPR027417">
    <property type="entry name" value="P-loop_NTPase"/>
</dbReference>
<gene>
    <name evidence="12" type="ORF">DFR26_0674</name>
</gene>
<evidence type="ECO:0000256" key="7">
    <source>
        <dbReference type="ARBA" id="ARBA00034754"/>
    </source>
</evidence>
<dbReference type="InterPro" id="IPR010372">
    <property type="entry name" value="DNA_pol3_delta_N"/>
</dbReference>